<gene>
    <name evidence="3" type="ORF">U0042_23000</name>
</gene>
<reference evidence="3 4" key="1">
    <citation type="submission" date="2023-12" db="EMBL/GenBank/DDBJ databases">
        <title>Genome sequencing and assembly of bacterial species from a model synthetic community.</title>
        <authorList>
            <person name="Hogle S.L."/>
        </authorList>
    </citation>
    <scope>NUCLEOTIDE SEQUENCE [LARGE SCALE GENOMIC DNA]</scope>
    <source>
        <strain evidence="3 4">HAMBI 2494</strain>
    </source>
</reference>
<dbReference type="Proteomes" id="UP001325479">
    <property type="component" value="Chromosome"/>
</dbReference>
<dbReference type="EMBL" id="CP139965">
    <property type="protein sequence ID" value="WQD76919.1"/>
    <property type="molecule type" value="Genomic_DNA"/>
</dbReference>
<evidence type="ECO:0000313" key="3">
    <source>
        <dbReference type="EMBL" id="WQD76919.1"/>
    </source>
</evidence>
<sequence>MNTPQQEYAADLPQPAQSVLASLTDVADKAFSGVERFAQLNLQTLRTSLAEQQALAQSMLDTQSPEIVFVWQSAQAQASFAKSFSYWRHVNRIHVETLADTASAGLQTLAACTQRLESAWGALARAAIGQKESAGVPAVLPSTALIDPASPSEAGPSGAGRRKVQIVDGEGKVVSSVSTEKTNGTHTEES</sequence>
<feature type="region of interest" description="Disordered" evidence="1">
    <location>
        <begin position="145"/>
        <end position="190"/>
    </location>
</feature>
<name>A0ABZ0WHS3_9BURK</name>
<accession>A0ABZ0WHS3</accession>
<feature type="compositionally biased region" description="Polar residues" evidence="1">
    <location>
        <begin position="175"/>
        <end position="190"/>
    </location>
</feature>
<dbReference type="NCBIfam" id="TIGR01841">
    <property type="entry name" value="phasin"/>
    <property type="match status" value="1"/>
</dbReference>
<dbReference type="RefSeq" id="WP_114808979.1">
    <property type="nucleotide sequence ID" value="NZ_CP139965.1"/>
</dbReference>
<proteinExistence type="predicted"/>
<evidence type="ECO:0000259" key="2">
    <source>
        <dbReference type="Pfam" id="PF09361"/>
    </source>
</evidence>
<organism evidence="3 4">
    <name type="scientific">Paraburkholderia kururiensis</name>
    <dbReference type="NCBI Taxonomy" id="984307"/>
    <lineage>
        <taxon>Bacteria</taxon>
        <taxon>Pseudomonadati</taxon>
        <taxon>Pseudomonadota</taxon>
        <taxon>Betaproteobacteria</taxon>
        <taxon>Burkholderiales</taxon>
        <taxon>Burkholderiaceae</taxon>
        <taxon>Paraburkholderia</taxon>
    </lineage>
</organism>
<evidence type="ECO:0000313" key="4">
    <source>
        <dbReference type="Proteomes" id="UP001325479"/>
    </source>
</evidence>
<dbReference type="InterPro" id="IPR010127">
    <property type="entry name" value="Phasin_subfam-1"/>
</dbReference>
<dbReference type="Pfam" id="PF09361">
    <property type="entry name" value="Phasin_2"/>
    <property type="match status" value="1"/>
</dbReference>
<keyword evidence="4" id="KW-1185">Reference proteome</keyword>
<evidence type="ECO:0000256" key="1">
    <source>
        <dbReference type="SAM" id="MobiDB-lite"/>
    </source>
</evidence>
<dbReference type="InterPro" id="IPR018968">
    <property type="entry name" value="Phasin"/>
</dbReference>
<protein>
    <submittedName>
        <fullName evidence="3">Phasin family protein</fullName>
    </submittedName>
</protein>
<feature type="domain" description="Phasin" evidence="2">
    <location>
        <begin position="16"/>
        <end position="102"/>
    </location>
</feature>